<evidence type="ECO:0000256" key="3">
    <source>
        <dbReference type="ARBA" id="ARBA00022490"/>
    </source>
</evidence>
<dbReference type="GO" id="GO:0005737">
    <property type="term" value="C:cytoplasm"/>
    <property type="evidence" value="ECO:0007669"/>
    <property type="project" value="UniProtKB-SubCell"/>
</dbReference>
<reference evidence="9" key="1">
    <citation type="submission" date="2021-02" db="EMBL/GenBank/DDBJ databases">
        <title>PHA producing bacteria isolated from coastal sediment in Guangdong, Shenzhen.</title>
        <authorList>
            <person name="Zheng W."/>
            <person name="Yu S."/>
            <person name="Huang Y."/>
        </authorList>
    </citation>
    <scope>NUCLEOTIDE SEQUENCE</scope>
    <source>
        <strain evidence="9">TN14-10</strain>
    </source>
</reference>
<feature type="domain" description="Tail specific protease" evidence="8">
    <location>
        <begin position="826"/>
        <end position="1017"/>
    </location>
</feature>
<accession>A0A939DG32</accession>
<dbReference type="SUPFAM" id="SSF50156">
    <property type="entry name" value="PDZ domain-like"/>
    <property type="match status" value="1"/>
</dbReference>
<dbReference type="SUPFAM" id="SSF82171">
    <property type="entry name" value="DPP6 N-terminal domain-like"/>
    <property type="match status" value="1"/>
</dbReference>
<protein>
    <recommendedName>
        <fullName evidence="7">Tricorn protease homolog</fullName>
        <ecNumber evidence="7">3.4.21.-</ecNumber>
    </recommendedName>
</protein>
<dbReference type="EMBL" id="JAFKCZ010000009">
    <property type="protein sequence ID" value="MBN7797618.1"/>
    <property type="molecule type" value="Genomic_DNA"/>
</dbReference>
<keyword evidence="3 7" id="KW-0963">Cytoplasm</keyword>
<dbReference type="Gene3D" id="2.120.10.60">
    <property type="entry name" value="Tricorn protease N-terminal domain"/>
    <property type="match status" value="1"/>
</dbReference>
<proteinExistence type="inferred from homology"/>
<evidence type="ECO:0000313" key="9">
    <source>
        <dbReference type="EMBL" id="MBN7797618.1"/>
    </source>
</evidence>
<name>A0A939DG32_9GAMM</name>
<dbReference type="Gene3D" id="3.90.226.10">
    <property type="entry name" value="2-enoyl-CoA Hydratase, Chain A, domain 1"/>
    <property type="match status" value="1"/>
</dbReference>
<dbReference type="Pfam" id="PF14685">
    <property type="entry name" value="PDZ_Tricorn"/>
    <property type="match status" value="1"/>
</dbReference>
<evidence type="ECO:0000313" key="10">
    <source>
        <dbReference type="Proteomes" id="UP000664303"/>
    </source>
</evidence>
<dbReference type="InterPro" id="IPR015943">
    <property type="entry name" value="WD40/YVTN_repeat-like_dom_sf"/>
</dbReference>
<dbReference type="GO" id="GO:0008236">
    <property type="term" value="F:serine-type peptidase activity"/>
    <property type="evidence" value="ECO:0007669"/>
    <property type="project" value="UniProtKB-UniRule"/>
</dbReference>
<dbReference type="InterPro" id="IPR005151">
    <property type="entry name" value="Tail-specific_protease"/>
</dbReference>
<comment type="function">
    <text evidence="7">Degrades oligopeptides.</text>
</comment>
<evidence type="ECO:0000256" key="4">
    <source>
        <dbReference type="ARBA" id="ARBA00022670"/>
    </source>
</evidence>
<dbReference type="AlphaFoldDB" id="A0A939DG32"/>
<keyword evidence="4 7" id="KW-0645">Protease</keyword>
<dbReference type="GO" id="GO:0006508">
    <property type="term" value="P:proteolysis"/>
    <property type="evidence" value="ECO:0007669"/>
    <property type="project" value="UniProtKB-UniRule"/>
</dbReference>
<evidence type="ECO:0000256" key="6">
    <source>
        <dbReference type="ARBA" id="ARBA00022825"/>
    </source>
</evidence>
<dbReference type="InterPro" id="IPR012393">
    <property type="entry name" value="Tricorn_protease"/>
</dbReference>
<keyword evidence="5 7" id="KW-0378">Hydrolase</keyword>
<dbReference type="SUPFAM" id="SSF52096">
    <property type="entry name" value="ClpP/crotonase"/>
    <property type="match status" value="1"/>
</dbReference>
<evidence type="ECO:0000256" key="2">
    <source>
        <dbReference type="ARBA" id="ARBA00008524"/>
    </source>
</evidence>
<dbReference type="InterPro" id="IPR029045">
    <property type="entry name" value="ClpP/crotonase-like_dom_sf"/>
</dbReference>
<dbReference type="Gene3D" id="3.30.750.44">
    <property type="match status" value="1"/>
</dbReference>
<evidence type="ECO:0000256" key="1">
    <source>
        <dbReference type="ARBA" id="ARBA00004496"/>
    </source>
</evidence>
<dbReference type="CDD" id="cd07562">
    <property type="entry name" value="Peptidase_S41_TRI"/>
    <property type="match status" value="1"/>
</dbReference>
<dbReference type="PANTHER" id="PTHR43253">
    <property type="entry name" value="TRICORN PROTEASE HOMOLOG 2-RELATED"/>
    <property type="match status" value="1"/>
</dbReference>
<dbReference type="Pfam" id="PF26550">
    <property type="entry name" value="Tricorn_2nd"/>
    <property type="match status" value="1"/>
</dbReference>
<dbReference type="InterPro" id="IPR029414">
    <property type="entry name" value="Tricorn_PDZ"/>
</dbReference>
<sequence length="1044" mass="117711">MQMLDSLRRIACWIGCCIALMGTEVQALVHHPDVSSTLISFSYADDLWVVPLGGGKARRVTVLEGREIHGRFSPDGSSLAFTGVSPSGAEDVYTLDLDTLTPIRLTFHPEPDRVLDWYPDGSAVLIASSRESFRHNFNQFYRLSVEGGLPQKQPLVYGEKAGFSPDGKSIVFTYKKDFQDGNETWKRYRGGRAPDIWSYRFSDDSTDRLTSDEGVDTDPMWGARGVYFLSERGAEQRANLWLREHRTGNLRQLTNFSEYDVKHPAIGADKIVFTQAGRLYLLDLESEQFVEVPLELPANHPHQQARYVSVNDQVGQVNLSHEGDKLLLSPGGELLVYQPESQLLENLSGTSGVAERYASFSPDGEQTAYVSDSTGEYQLYVRGPDGDSRQLGDFAPGFLYPPQWSPDSRYLALFDQRQRLFIVRVANGEHRQVNQGAWRGHFDLENATLSWSADSRWLLYTVGGKNRNKAVYAHDVAKGQSIALSSGYHDDFEAVFCGENAYICMLSRREFNPVFGDIDTTWTYTRSGGVYVIPLDVATPVPFQGQQEAMLENSPGEPESGVIDRRVVKVPVPDGDLFRLRSIGHQLLYQRGEQDPQGAGVYRYDWRTGTEERMLADGELLAVAENRVLLRHRDQYVLRNLNGNDRIKEFPLPELNVWIEPKLQNRQILREAWRYLRDFFYDSQMHGLDWPMIYQRYANLLPEVVTQDDLNQLVRDVGGELSAGHIWATESFARKRWSNDSTGLLGADIRFVNGGYRIEHIMRANQWLSSLRSPLAGPGIDIAEGDYIIAVDDRELDVQMTPWRALEHKTGRVRLTVSDRPRGGRLRYVEIETILSERRLRELEWVESNRHAVAEATDDRVGYIYLTNTARNGQDDLMRQYRAQSHKTALIVDARFNTGGALGDRLIELLNRPVLNYFNFRNSSNYPLPELANGGPKIALTNGWSYSGGDGFPFLFQQAKLGPVLGTRTWGGLVGPSLPLPLVNNGRISAPPQRVQDRHGNWGTGGDIGVTPDIRVENTPGMLLSGRDLQLEKAIAWVREKLGS</sequence>
<dbReference type="Proteomes" id="UP000664303">
    <property type="component" value="Unassembled WGS sequence"/>
</dbReference>
<dbReference type="Pfam" id="PF03572">
    <property type="entry name" value="Peptidase_S41"/>
    <property type="match status" value="1"/>
</dbReference>
<keyword evidence="6 7" id="KW-0720">Serine protease</keyword>
<dbReference type="SMART" id="SM00245">
    <property type="entry name" value="TSPc"/>
    <property type="match status" value="1"/>
</dbReference>
<dbReference type="Pfam" id="PF14684">
    <property type="entry name" value="Tricorn_C1"/>
    <property type="match status" value="1"/>
</dbReference>
<comment type="caution">
    <text evidence="9">The sequence shown here is derived from an EMBL/GenBank/DDBJ whole genome shotgun (WGS) entry which is preliminary data.</text>
</comment>
<keyword evidence="10" id="KW-1185">Reference proteome</keyword>
<comment type="similarity">
    <text evidence="2 7">Belongs to the peptidase S41B family.</text>
</comment>
<evidence type="ECO:0000259" key="8">
    <source>
        <dbReference type="SMART" id="SM00245"/>
    </source>
</evidence>
<dbReference type="PIRSF" id="PIRSF036421">
    <property type="entry name" value="Tricorn_protease"/>
    <property type="match status" value="1"/>
</dbReference>
<dbReference type="Gene3D" id="2.30.42.10">
    <property type="match status" value="1"/>
</dbReference>
<gene>
    <name evidence="9" type="ORF">JYP50_13490</name>
</gene>
<dbReference type="PANTHER" id="PTHR43253:SF1">
    <property type="entry name" value="TRICORN PROTEASE HOMOLOG 2-RELATED"/>
    <property type="match status" value="1"/>
</dbReference>
<dbReference type="Gene3D" id="2.130.10.10">
    <property type="entry name" value="YVTN repeat-like/Quinoprotein amine dehydrogenase"/>
    <property type="match status" value="1"/>
</dbReference>
<dbReference type="InterPro" id="IPR036034">
    <property type="entry name" value="PDZ_sf"/>
</dbReference>
<evidence type="ECO:0000256" key="5">
    <source>
        <dbReference type="ARBA" id="ARBA00022801"/>
    </source>
</evidence>
<dbReference type="RefSeq" id="WP_206561069.1">
    <property type="nucleotide sequence ID" value="NZ_JAFKCZ010000009.1"/>
</dbReference>
<dbReference type="Pfam" id="PF26549">
    <property type="entry name" value="Tricorn_N"/>
    <property type="match status" value="1"/>
</dbReference>
<dbReference type="SUPFAM" id="SSF69304">
    <property type="entry name" value="Tricorn protease N-terminal domain"/>
    <property type="match status" value="1"/>
</dbReference>
<comment type="subcellular location">
    <subcellularLocation>
        <location evidence="1 7">Cytoplasm</location>
    </subcellularLocation>
</comment>
<dbReference type="InterPro" id="IPR028204">
    <property type="entry name" value="Tricorn_C1"/>
</dbReference>
<dbReference type="EC" id="3.4.21.-" evidence="7"/>
<organism evidence="9 10">
    <name type="scientific">Parahaliea mediterranea</name>
    <dbReference type="NCBI Taxonomy" id="651086"/>
    <lineage>
        <taxon>Bacteria</taxon>
        <taxon>Pseudomonadati</taxon>
        <taxon>Pseudomonadota</taxon>
        <taxon>Gammaproteobacteria</taxon>
        <taxon>Cellvibrionales</taxon>
        <taxon>Halieaceae</taxon>
        <taxon>Parahaliea</taxon>
    </lineage>
</organism>
<evidence type="ECO:0000256" key="7">
    <source>
        <dbReference type="PIRNR" id="PIRNR036421"/>
    </source>
</evidence>